<proteinExistence type="predicted"/>
<dbReference type="AlphaFoldDB" id="A0A0E9V4V7"/>
<evidence type="ECO:0000313" key="1">
    <source>
        <dbReference type="EMBL" id="JAH73082.1"/>
    </source>
</evidence>
<dbReference type="EMBL" id="GBXM01035495">
    <property type="protein sequence ID" value="JAH73082.1"/>
    <property type="molecule type" value="Transcribed_RNA"/>
</dbReference>
<reference evidence="1" key="1">
    <citation type="submission" date="2014-11" db="EMBL/GenBank/DDBJ databases">
        <authorList>
            <person name="Amaro Gonzalez C."/>
        </authorList>
    </citation>
    <scope>NUCLEOTIDE SEQUENCE</scope>
</reference>
<name>A0A0E9V4V7_ANGAN</name>
<organism evidence="1">
    <name type="scientific">Anguilla anguilla</name>
    <name type="common">European freshwater eel</name>
    <name type="synonym">Muraena anguilla</name>
    <dbReference type="NCBI Taxonomy" id="7936"/>
    <lineage>
        <taxon>Eukaryota</taxon>
        <taxon>Metazoa</taxon>
        <taxon>Chordata</taxon>
        <taxon>Craniata</taxon>
        <taxon>Vertebrata</taxon>
        <taxon>Euteleostomi</taxon>
        <taxon>Actinopterygii</taxon>
        <taxon>Neopterygii</taxon>
        <taxon>Teleostei</taxon>
        <taxon>Anguilliformes</taxon>
        <taxon>Anguillidae</taxon>
        <taxon>Anguilla</taxon>
    </lineage>
</organism>
<protein>
    <submittedName>
        <fullName evidence="1">Uncharacterized protein</fullName>
    </submittedName>
</protein>
<reference evidence="1" key="2">
    <citation type="journal article" date="2015" name="Fish Shellfish Immunol.">
        <title>Early steps in the European eel (Anguilla anguilla)-Vibrio vulnificus interaction in the gills: Role of the RtxA13 toxin.</title>
        <authorList>
            <person name="Callol A."/>
            <person name="Pajuelo D."/>
            <person name="Ebbesson L."/>
            <person name="Teles M."/>
            <person name="MacKenzie S."/>
            <person name="Amaro C."/>
        </authorList>
    </citation>
    <scope>NUCLEOTIDE SEQUENCE</scope>
</reference>
<sequence length="49" mass="5458">MGSTWQTSGACFRSTQHPHSCTGVGRGHTEFPWAQRQVVARRGFHLCIS</sequence>
<accession>A0A0E9V4V7</accession>